<dbReference type="PATRIC" id="fig|56107.3.peg.4524"/>
<evidence type="ECO:0000313" key="2">
    <source>
        <dbReference type="Proteomes" id="UP000010475"/>
    </source>
</evidence>
<keyword evidence="2" id="KW-1185">Reference proteome</keyword>
<evidence type="ECO:0000313" key="1">
    <source>
        <dbReference type="EMBL" id="AFZ26229.1"/>
    </source>
</evidence>
<dbReference type="RefSeq" id="WP_015209471.1">
    <property type="nucleotide sequence ID" value="NC_019757.1"/>
</dbReference>
<dbReference type="Proteomes" id="UP000010475">
    <property type="component" value="Chromosome"/>
</dbReference>
<reference evidence="1 2" key="1">
    <citation type="submission" date="2012-06" db="EMBL/GenBank/DDBJ databases">
        <title>Finished chromosome of genome of Cylindrospermum stagnale PCC 7417.</title>
        <authorList>
            <consortium name="US DOE Joint Genome Institute"/>
            <person name="Gugger M."/>
            <person name="Coursin T."/>
            <person name="Rippka R."/>
            <person name="Tandeau De Marsac N."/>
            <person name="Huntemann M."/>
            <person name="Wei C.-L."/>
            <person name="Han J."/>
            <person name="Detter J.C."/>
            <person name="Han C."/>
            <person name="Tapia R."/>
            <person name="Chen A."/>
            <person name="Kyrpides N."/>
            <person name="Mavromatis K."/>
            <person name="Markowitz V."/>
            <person name="Szeto E."/>
            <person name="Ivanova N."/>
            <person name="Pagani I."/>
            <person name="Pati A."/>
            <person name="Goodwin L."/>
            <person name="Nordberg H.P."/>
            <person name="Cantor M.N."/>
            <person name="Hua S.X."/>
            <person name="Woyke T."/>
            <person name="Kerfeld C.A."/>
        </authorList>
    </citation>
    <scope>NUCLEOTIDE SEQUENCE [LARGE SCALE GENOMIC DNA]</scope>
    <source>
        <strain evidence="1 2">PCC 7417</strain>
    </source>
</reference>
<dbReference type="KEGG" id="csg:Cylst_4124"/>
<organism evidence="1 2">
    <name type="scientific">Cylindrospermum stagnale PCC 7417</name>
    <dbReference type="NCBI Taxonomy" id="56107"/>
    <lineage>
        <taxon>Bacteria</taxon>
        <taxon>Bacillati</taxon>
        <taxon>Cyanobacteriota</taxon>
        <taxon>Cyanophyceae</taxon>
        <taxon>Nostocales</taxon>
        <taxon>Nostocaceae</taxon>
        <taxon>Cylindrospermum</taxon>
    </lineage>
</organism>
<dbReference type="EMBL" id="CP003642">
    <property type="protein sequence ID" value="AFZ26229.1"/>
    <property type="molecule type" value="Genomic_DNA"/>
</dbReference>
<proteinExistence type="predicted"/>
<name>K9X2C5_9NOST</name>
<dbReference type="AlphaFoldDB" id="K9X2C5"/>
<dbReference type="HOGENOM" id="CLU_204592_0_0_3"/>
<protein>
    <submittedName>
        <fullName evidence="1">Uncharacterized protein</fullName>
    </submittedName>
</protein>
<gene>
    <name evidence="1" type="ORF">Cylst_4124</name>
</gene>
<dbReference type="OrthoDB" id="489555at2"/>
<accession>K9X2C5</accession>
<dbReference type="eggNOG" id="ENOG502ZDYH">
    <property type="taxonomic scope" value="Bacteria"/>
</dbReference>
<sequence length="65" mass="7226">MSFPNCPSCVVVLNQQQEQNISHQHQCQDAQVNYSKSTVKKCTVVENGRVVVKPLQLPLDETADA</sequence>